<organism evidence="1 2">
    <name type="scientific">Penicillium oxalicum (strain 114-2 / CGMCC 5302)</name>
    <name type="common">Penicillium decumbens</name>
    <dbReference type="NCBI Taxonomy" id="933388"/>
    <lineage>
        <taxon>Eukaryota</taxon>
        <taxon>Fungi</taxon>
        <taxon>Dikarya</taxon>
        <taxon>Ascomycota</taxon>
        <taxon>Pezizomycotina</taxon>
        <taxon>Eurotiomycetes</taxon>
        <taxon>Eurotiomycetidae</taxon>
        <taxon>Eurotiales</taxon>
        <taxon>Aspergillaceae</taxon>
        <taxon>Penicillium</taxon>
    </lineage>
</organism>
<evidence type="ECO:0000313" key="2">
    <source>
        <dbReference type="Proteomes" id="UP000019376"/>
    </source>
</evidence>
<dbReference type="AlphaFoldDB" id="S8BG86"/>
<accession>S8BG86</accession>
<gene>
    <name evidence="1" type="ORF">PDE_09094</name>
</gene>
<dbReference type="Proteomes" id="UP000019376">
    <property type="component" value="Unassembled WGS sequence"/>
</dbReference>
<dbReference type="HOGENOM" id="CLU_2016053_0_0_1"/>
<proteinExistence type="predicted"/>
<name>S8BG86_PENO1</name>
<dbReference type="STRING" id="933388.S8BG86"/>
<keyword evidence="2" id="KW-1185">Reference proteome</keyword>
<evidence type="ECO:0000313" key="1">
    <source>
        <dbReference type="EMBL" id="EPS34132.1"/>
    </source>
</evidence>
<protein>
    <submittedName>
        <fullName evidence="1">Uncharacterized protein</fullName>
    </submittedName>
</protein>
<sequence>MPKSLTVEEVRSDYQSATKIATKITTKIATKIAATKMTGTTTATTTITTTAMIEKSCTFLQKKKGAAPTEGLTANTMPLFDRLSELYIELDRAYEAKRESTATTAATAKTSSFANTNLGLYLS</sequence>
<reference evidence="1 2" key="1">
    <citation type="journal article" date="2013" name="PLoS ONE">
        <title>Genomic and secretomic analyses reveal unique features of the lignocellulolytic enzyme system of Penicillium decumbens.</title>
        <authorList>
            <person name="Liu G."/>
            <person name="Zhang L."/>
            <person name="Wei X."/>
            <person name="Zou G."/>
            <person name="Qin Y."/>
            <person name="Ma L."/>
            <person name="Li J."/>
            <person name="Zheng H."/>
            <person name="Wang S."/>
            <person name="Wang C."/>
            <person name="Xun L."/>
            <person name="Zhao G.-P."/>
            <person name="Zhou Z."/>
            <person name="Qu Y."/>
        </authorList>
    </citation>
    <scope>NUCLEOTIDE SEQUENCE [LARGE SCALE GENOMIC DNA]</scope>
    <source>
        <strain evidence="2">114-2 / CGMCC 5302</strain>
    </source>
</reference>
<dbReference type="EMBL" id="KB644415">
    <property type="protein sequence ID" value="EPS34132.1"/>
    <property type="molecule type" value="Genomic_DNA"/>
</dbReference>